<dbReference type="Proteomes" id="UP000273307">
    <property type="component" value="Unassembled WGS sequence"/>
</dbReference>
<keyword evidence="1" id="KW-0732">Signal</keyword>
<sequence length="478" mass="50809">MRWRSPAQALLSWLTLSSSQNCAGSPVGPPRRVSGVDAPLDHRLALNDQARFLAQRATGLTPVAQWVWVYDRSVDLDGLKRFHRNLGYGLLGRRIERSPLPFGRHRWVCSPASADIDIARYARPRAELIGWADERAQLPLDPQWGPGWHVGVQPFSDGSTAVSLVASHCLVDGAGGCLAIVDAVKGNVDSPGYPLPGSRSRARAVVSDALHTARGLPAIVQALIAAARQSRHRSRGGGQSGRSGRLVVARGNDDAVAVPAIAIHIDVGDWDTRAAALGGSSNALFTAFAAKLGERVGCRRANDGAIRVGMTVNDRAEGDTRANAFSLATIDIDLTRITSDLSNVRAGIRRALGTFSAVRGEQLKLLPLIALMPEWAARRLAHMFLATPAVGCSYLGDVDPAVGRPDGTEADSFFVRGVTQHVSRQIVEQVSGMTAASAARIGGTICIAVTAYQSVERRLLGELAAATLAEFNLTGLIV</sequence>
<name>A0A498PUM9_9MYCO</name>
<evidence type="ECO:0000313" key="2">
    <source>
        <dbReference type="EMBL" id="VBA37458.1"/>
    </source>
</evidence>
<protein>
    <recommendedName>
        <fullName evidence="4">Diacylglycerol O-acyltransferase</fullName>
    </recommendedName>
</protein>
<reference evidence="2 3" key="1">
    <citation type="submission" date="2018-09" db="EMBL/GenBank/DDBJ databases">
        <authorList>
            <person name="Tagini F."/>
        </authorList>
    </citation>
    <scope>NUCLEOTIDE SEQUENCE [LARGE SCALE GENOMIC DNA]</scope>
    <source>
        <strain evidence="2 3">MK136</strain>
    </source>
</reference>
<evidence type="ECO:0000256" key="1">
    <source>
        <dbReference type="SAM" id="SignalP"/>
    </source>
</evidence>
<organism evidence="2 3">
    <name type="scientific">Mycobacterium attenuatum</name>
    <dbReference type="NCBI Taxonomy" id="2341086"/>
    <lineage>
        <taxon>Bacteria</taxon>
        <taxon>Bacillati</taxon>
        <taxon>Actinomycetota</taxon>
        <taxon>Actinomycetes</taxon>
        <taxon>Mycobacteriales</taxon>
        <taxon>Mycobacteriaceae</taxon>
        <taxon>Mycobacterium</taxon>
    </lineage>
</organism>
<dbReference type="SUPFAM" id="SSF52777">
    <property type="entry name" value="CoA-dependent acyltransferases"/>
    <property type="match status" value="1"/>
</dbReference>
<accession>A0A498PUM9</accession>
<dbReference type="EMBL" id="UPHP01000044">
    <property type="protein sequence ID" value="VBA37458.1"/>
    <property type="molecule type" value="Genomic_DNA"/>
</dbReference>
<proteinExistence type="predicted"/>
<gene>
    <name evidence="2" type="ORF">LAUMK136_01946</name>
</gene>
<evidence type="ECO:0000313" key="3">
    <source>
        <dbReference type="Proteomes" id="UP000273307"/>
    </source>
</evidence>
<feature type="chain" id="PRO_5038357531" description="Diacylglycerol O-acyltransferase" evidence="1">
    <location>
        <begin position="24"/>
        <end position="478"/>
    </location>
</feature>
<dbReference type="AlphaFoldDB" id="A0A498PUM9"/>
<keyword evidence="3" id="KW-1185">Reference proteome</keyword>
<feature type="signal peptide" evidence="1">
    <location>
        <begin position="1"/>
        <end position="23"/>
    </location>
</feature>
<evidence type="ECO:0008006" key="4">
    <source>
        <dbReference type="Google" id="ProtNLM"/>
    </source>
</evidence>